<gene>
    <name evidence="2" type="ORF">HAX54_039321</name>
</gene>
<sequence length="202" mass="22722">MVLLSPNNNVYSIGDSSTQQQVCHPQLQVDPQYLISLDNPCLSQAENNDSSALQRQREPLVGMLGSQESITWSTYYKSGLELNDGDLHAQNNYDWKVETYSMMFDTDVENVTVSDLGIENANFQQYIGEPNISHPNNIITTSHASYTEGNNSCERENYDPYLDFIDIDSLFQNHESQSSNLSNGHDSEFDQVSSNDQSSVMT</sequence>
<evidence type="ECO:0000313" key="3">
    <source>
        <dbReference type="Proteomes" id="UP000823775"/>
    </source>
</evidence>
<accession>A0ABS8SJ95</accession>
<name>A0ABS8SJ95_DATST</name>
<evidence type="ECO:0000313" key="2">
    <source>
        <dbReference type="EMBL" id="MCD7458822.1"/>
    </source>
</evidence>
<dbReference type="EMBL" id="JACEIK010000544">
    <property type="protein sequence ID" value="MCD7458822.1"/>
    <property type="molecule type" value="Genomic_DNA"/>
</dbReference>
<comment type="caution">
    <text evidence="2">The sequence shown here is derived from an EMBL/GenBank/DDBJ whole genome shotgun (WGS) entry which is preliminary data.</text>
</comment>
<evidence type="ECO:0000256" key="1">
    <source>
        <dbReference type="SAM" id="MobiDB-lite"/>
    </source>
</evidence>
<reference evidence="2 3" key="1">
    <citation type="journal article" date="2021" name="BMC Genomics">
        <title>Datura genome reveals duplications of psychoactive alkaloid biosynthetic genes and high mutation rate following tissue culture.</title>
        <authorList>
            <person name="Rajewski A."/>
            <person name="Carter-House D."/>
            <person name="Stajich J."/>
            <person name="Litt A."/>
        </authorList>
    </citation>
    <scope>NUCLEOTIDE SEQUENCE [LARGE SCALE GENOMIC DNA]</scope>
    <source>
        <strain evidence="2">AR-01</strain>
    </source>
</reference>
<keyword evidence="3" id="KW-1185">Reference proteome</keyword>
<organism evidence="2 3">
    <name type="scientific">Datura stramonium</name>
    <name type="common">Jimsonweed</name>
    <name type="synonym">Common thornapple</name>
    <dbReference type="NCBI Taxonomy" id="4076"/>
    <lineage>
        <taxon>Eukaryota</taxon>
        <taxon>Viridiplantae</taxon>
        <taxon>Streptophyta</taxon>
        <taxon>Embryophyta</taxon>
        <taxon>Tracheophyta</taxon>
        <taxon>Spermatophyta</taxon>
        <taxon>Magnoliopsida</taxon>
        <taxon>eudicotyledons</taxon>
        <taxon>Gunneridae</taxon>
        <taxon>Pentapetalae</taxon>
        <taxon>asterids</taxon>
        <taxon>lamiids</taxon>
        <taxon>Solanales</taxon>
        <taxon>Solanaceae</taxon>
        <taxon>Solanoideae</taxon>
        <taxon>Datureae</taxon>
        <taxon>Datura</taxon>
    </lineage>
</organism>
<dbReference type="Proteomes" id="UP000823775">
    <property type="component" value="Unassembled WGS sequence"/>
</dbReference>
<feature type="region of interest" description="Disordered" evidence="1">
    <location>
        <begin position="175"/>
        <end position="202"/>
    </location>
</feature>
<protein>
    <submittedName>
        <fullName evidence="2">Uncharacterized protein</fullName>
    </submittedName>
</protein>
<proteinExistence type="predicted"/>